<feature type="domain" description="DUF4124" evidence="2">
    <location>
        <begin position="11"/>
        <end position="57"/>
    </location>
</feature>
<evidence type="ECO:0000259" key="2">
    <source>
        <dbReference type="Pfam" id="PF13511"/>
    </source>
</evidence>
<protein>
    <submittedName>
        <fullName evidence="3">Uncharacterized protein DUF4124</fullName>
    </submittedName>
</protein>
<dbReference type="Proteomes" id="UP000295793">
    <property type="component" value="Unassembled WGS sequence"/>
</dbReference>
<keyword evidence="4" id="KW-1185">Reference proteome</keyword>
<proteinExistence type="predicted"/>
<sequence>MLQRLFLLIVLCLPLTSMAAGKVYTWTDESGTVHYADRPPADIEAEEIEFQGKKKAPVSVNEGTLAGQWYGRSDKGSEVKLTFNENGTITYTQTKSDQSVFNYQGLWSLEGSSISVITEFSQTAPANGDFKRSPEPMQYVYNVLAFGNNSMEYIIESERFTVSRIDFSQ</sequence>
<feature type="signal peptide" evidence="1">
    <location>
        <begin position="1"/>
        <end position="19"/>
    </location>
</feature>
<dbReference type="AlphaFoldDB" id="A0A4R3IAN0"/>
<organism evidence="3 4">
    <name type="scientific">Reinekea marinisedimentorum</name>
    <dbReference type="NCBI Taxonomy" id="230495"/>
    <lineage>
        <taxon>Bacteria</taxon>
        <taxon>Pseudomonadati</taxon>
        <taxon>Pseudomonadota</taxon>
        <taxon>Gammaproteobacteria</taxon>
        <taxon>Oceanospirillales</taxon>
        <taxon>Saccharospirillaceae</taxon>
        <taxon>Reinekea</taxon>
    </lineage>
</organism>
<dbReference type="Pfam" id="PF13511">
    <property type="entry name" value="DUF4124"/>
    <property type="match status" value="1"/>
</dbReference>
<dbReference type="OrthoDB" id="8991911at2"/>
<name>A0A4R3IAN0_9GAMM</name>
<comment type="caution">
    <text evidence="3">The sequence shown here is derived from an EMBL/GenBank/DDBJ whole genome shotgun (WGS) entry which is preliminary data.</text>
</comment>
<reference evidence="3 4" key="1">
    <citation type="submission" date="2019-03" db="EMBL/GenBank/DDBJ databases">
        <title>Genomic Encyclopedia of Archaeal and Bacterial Type Strains, Phase II (KMG-II): from individual species to whole genera.</title>
        <authorList>
            <person name="Goeker M."/>
        </authorList>
    </citation>
    <scope>NUCLEOTIDE SEQUENCE [LARGE SCALE GENOMIC DNA]</scope>
    <source>
        <strain evidence="3 4">DSM 15388</strain>
    </source>
</reference>
<keyword evidence="1" id="KW-0732">Signal</keyword>
<dbReference type="RefSeq" id="WP_132699601.1">
    <property type="nucleotide sequence ID" value="NZ_SLZR01000002.1"/>
</dbReference>
<evidence type="ECO:0000313" key="3">
    <source>
        <dbReference type="EMBL" id="TCS43034.1"/>
    </source>
</evidence>
<feature type="chain" id="PRO_5020524329" evidence="1">
    <location>
        <begin position="20"/>
        <end position="169"/>
    </location>
</feature>
<dbReference type="InterPro" id="IPR025392">
    <property type="entry name" value="DUF4124"/>
</dbReference>
<gene>
    <name evidence="3" type="ORF">BCF53_10257</name>
</gene>
<evidence type="ECO:0000313" key="4">
    <source>
        <dbReference type="Proteomes" id="UP000295793"/>
    </source>
</evidence>
<accession>A0A4R3IAN0</accession>
<evidence type="ECO:0000256" key="1">
    <source>
        <dbReference type="SAM" id="SignalP"/>
    </source>
</evidence>
<dbReference type="EMBL" id="SLZR01000002">
    <property type="protein sequence ID" value="TCS43034.1"/>
    <property type="molecule type" value="Genomic_DNA"/>
</dbReference>